<evidence type="ECO:0000313" key="2">
    <source>
        <dbReference type="Proteomes" id="UP001215827"/>
    </source>
</evidence>
<dbReference type="Proteomes" id="UP001215827">
    <property type="component" value="Chromosome"/>
</dbReference>
<protein>
    <submittedName>
        <fullName evidence="1">Uncharacterized protein</fullName>
    </submittedName>
</protein>
<organism evidence="1 2">
    <name type="scientific">Altererythrobacter arenosus</name>
    <dbReference type="NCBI Taxonomy" id="3032592"/>
    <lineage>
        <taxon>Bacteria</taxon>
        <taxon>Pseudomonadati</taxon>
        <taxon>Pseudomonadota</taxon>
        <taxon>Alphaproteobacteria</taxon>
        <taxon>Sphingomonadales</taxon>
        <taxon>Erythrobacteraceae</taxon>
        <taxon>Altererythrobacter</taxon>
    </lineage>
</organism>
<dbReference type="EMBL" id="CP121106">
    <property type="protein sequence ID" value="WFL78327.1"/>
    <property type="molecule type" value="Genomic_DNA"/>
</dbReference>
<proteinExistence type="predicted"/>
<dbReference type="RefSeq" id="WP_278017017.1">
    <property type="nucleotide sequence ID" value="NZ_CP121106.1"/>
</dbReference>
<accession>A0ABY8FTI5</accession>
<reference evidence="1 2" key="1">
    <citation type="submission" date="2023-03" db="EMBL/GenBank/DDBJ databases">
        <title>Altererythrobacter sp. CAU 1644 isolated from sand.</title>
        <authorList>
            <person name="Kim W."/>
        </authorList>
    </citation>
    <scope>NUCLEOTIDE SEQUENCE [LARGE SCALE GENOMIC DNA]</scope>
    <source>
        <strain evidence="1 2">CAU 1644</strain>
    </source>
</reference>
<name>A0ABY8FTI5_9SPHN</name>
<sequence length="79" mass="8476">MSMAAAFLILAQAATGQPAVAPQAGARMQTASTSQANASARILRPVTLQLENGEITQQDDFLPPQRKRTANGEVWFEFS</sequence>
<gene>
    <name evidence="1" type="ORF">P7228_04485</name>
</gene>
<evidence type="ECO:0000313" key="1">
    <source>
        <dbReference type="EMBL" id="WFL78327.1"/>
    </source>
</evidence>
<keyword evidence="2" id="KW-1185">Reference proteome</keyword>